<proteinExistence type="predicted"/>
<keyword evidence="2" id="KW-1185">Reference proteome</keyword>
<reference evidence="1 2" key="1">
    <citation type="journal article" date="2003" name="Science">
        <title>A genomic view of the human-Bacteroides thetaiotaomicron symbiosis.</title>
        <authorList>
            <person name="Xu J."/>
            <person name="Bjursell M.K."/>
            <person name="Himrod J."/>
            <person name="Deng S."/>
            <person name="Carmichael L.K."/>
            <person name="Chiang H.C."/>
            <person name="Hooper L.V."/>
            <person name="Gordon J.I."/>
        </authorList>
    </citation>
    <scope>NUCLEOTIDE SEQUENCE [LARGE SCALE GENOMIC DNA]</scope>
    <source>
        <strain evidence="2">ATCC 29148 / DSM 2079 / JCM 5827 / CCUG 10774 / NCTC 10582 / VPI-5482 / E50</strain>
    </source>
</reference>
<organism evidence="1 2">
    <name type="scientific">Bacteroides thetaiotaomicron (strain ATCC 29148 / DSM 2079 / JCM 5827 / CCUG 10774 / NCTC 10582 / VPI-5482 / E50)</name>
    <dbReference type="NCBI Taxonomy" id="226186"/>
    <lineage>
        <taxon>Bacteria</taxon>
        <taxon>Pseudomonadati</taxon>
        <taxon>Bacteroidota</taxon>
        <taxon>Bacteroidia</taxon>
        <taxon>Bacteroidales</taxon>
        <taxon>Bacteroidaceae</taxon>
        <taxon>Bacteroides</taxon>
    </lineage>
</organism>
<dbReference type="EnsemblBacteria" id="AAO77556">
    <property type="protein sequence ID" value="AAO77556"/>
    <property type="gene ID" value="BT_2449"/>
</dbReference>
<dbReference type="Proteomes" id="UP000001414">
    <property type="component" value="Chromosome"/>
</dbReference>
<sequence length="114" mass="13501">MTIPAISPVQFGRYRFFSYIRINEYLKSIIWKYITLKPVSLTGCWDVSKVYRHAWTGCMRKMRIKGLVSDWTVRMSACALTFLPVPCRPFVIPDGWRSPRFSVNFITNRKMWRG</sequence>
<dbReference type="EMBL" id="AE015928">
    <property type="protein sequence ID" value="AAO77556.1"/>
    <property type="molecule type" value="Genomic_DNA"/>
</dbReference>
<accession>Q8A4Z8</accession>
<dbReference type="PaxDb" id="226186-BT_2449"/>
<evidence type="ECO:0000313" key="2">
    <source>
        <dbReference type="Proteomes" id="UP000001414"/>
    </source>
</evidence>
<dbReference type="AlphaFoldDB" id="Q8A4Z8"/>
<dbReference type="InParanoid" id="Q8A4Z8"/>
<gene>
    <name evidence="1" type="ordered locus">BT_2449</name>
</gene>
<dbReference type="eggNOG" id="ENOG503124R">
    <property type="taxonomic scope" value="Bacteria"/>
</dbReference>
<evidence type="ECO:0000313" key="1">
    <source>
        <dbReference type="EMBL" id="AAO77556.1"/>
    </source>
</evidence>
<reference evidence="1 2" key="2">
    <citation type="journal article" date="2009" name="Proc. Natl. Acad. Sci. U.S.A.">
        <title>Characterizing a model human gut microbiota composed of members of its two dominant bacterial phyla.</title>
        <authorList>
            <person name="Mahowald M.A."/>
            <person name="Rey F.E."/>
            <person name="Seedorf H."/>
            <person name="Turnbaugh P.J."/>
            <person name="Fulton R.S."/>
            <person name="Wollam A."/>
            <person name="Shah N."/>
            <person name="Wang C."/>
            <person name="Magrini V."/>
            <person name="Wilson R.K."/>
            <person name="Cantarel B.L."/>
            <person name="Coutinho P.M."/>
            <person name="Henrissat B."/>
            <person name="Crock L.W."/>
            <person name="Russell A."/>
            <person name="Verberkmoes N.C."/>
            <person name="Hettich R.L."/>
            <person name="Gordon J.I."/>
        </authorList>
    </citation>
    <scope>NUCLEOTIDE SEQUENCE [LARGE SCALE GENOMIC DNA]</scope>
    <source>
        <strain evidence="2">ATCC 29148 / DSM 2079 / JCM 5827 / CCUG 10774 / NCTC 10582 / VPI-5482 / E50</strain>
    </source>
</reference>
<dbReference type="KEGG" id="bth:BT_2449"/>
<name>Q8A4Z8_BACTN</name>
<protein>
    <submittedName>
        <fullName evidence="1">Uncharacterized protein</fullName>
    </submittedName>
</protein>
<dbReference type="HOGENOM" id="CLU_2116073_0_0_10"/>